<keyword evidence="5 6" id="KW-0833">Ubl conjugation pathway</keyword>
<dbReference type="PANTHER" id="PTHR11254">
    <property type="entry name" value="HECT DOMAIN UBIQUITIN-PROTEIN LIGASE"/>
    <property type="match status" value="1"/>
</dbReference>
<dbReference type="Proteomes" id="UP001295684">
    <property type="component" value="Unassembled WGS sequence"/>
</dbReference>
<dbReference type="EMBL" id="CAMPGE010002233">
    <property type="protein sequence ID" value="CAI2361032.1"/>
    <property type="molecule type" value="Genomic_DNA"/>
</dbReference>
<evidence type="ECO:0000256" key="3">
    <source>
        <dbReference type="ARBA" id="ARBA00012485"/>
    </source>
</evidence>
<feature type="region of interest" description="Disordered" evidence="7">
    <location>
        <begin position="1"/>
        <end position="49"/>
    </location>
</feature>
<dbReference type="Pfam" id="PF00632">
    <property type="entry name" value="HECT"/>
    <property type="match status" value="1"/>
</dbReference>
<accession>A0AAD1U2J2</accession>
<dbReference type="GO" id="GO:0061630">
    <property type="term" value="F:ubiquitin protein ligase activity"/>
    <property type="evidence" value="ECO:0007669"/>
    <property type="project" value="UniProtKB-EC"/>
</dbReference>
<comment type="catalytic activity">
    <reaction evidence="1">
        <text>S-ubiquitinyl-[E2 ubiquitin-conjugating enzyme]-L-cysteine + [acceptor protein]-L-lysine = [E2 ubiquitin-conjugating enzyme]-L-cysteine + N(6)-ubiquitinyl-[acceptor protein]-L-lysine.</text>
        <dbReference type="EC" id="2.3.2.26"/>
    </reaction>
</comment>
<evidence type="ECO:0000313" key="9">
    <source>
        <dbReference type="EMBL" id="CAI2361032.1"/>
    </source>
</evidence>
<reference evidence="9" key="1">
    <citation type="submission" date="2023-07" db="EMBL/GenBank/DDBJ databases">
        <authorList>
            <consortium name="AG Swart"/>
            <person name="Singh M."/>
            <person name="Singh A."/>
            <person name="Seah K."/>
            <person name="Emmerich C."/>
        </authorList>
    </citation>
    <scope>NUCLEOTIDE SEQUENCE</scope>
    <source>
        <strain evidence="9">DP1</strain>
    </source>
</reference>
<evidence type="ECO:0000256" key="6">
    <source>
        <dbReference type="PROSITE-ProRule" id="PRU00104"/>
    </source>
</evidence>
<evidence type="ECO:0000256" key="7">
    <source>
        <dbReference type="SAM" id="MobiDB-lite"/>
    </source>
</evidence>
<dbReference type="Gene3D" id="3.30.2410.10">
    <property type="entry name" value="Hect, E3 ligase catalytic domain"/>
    <property type="match status" value="1"/>
</dbReference>
<dbReference type="InterPro" id="IPR035983">
    <property type="entry name" value="Hect_E3_ubiquitin_ligase"/>
</dbReference>
<dbReference type="EC" id="2.3.2.26" evidence="3"/>
<dbReference type="InterPro" id="IPR000569">
    <property type="entry name" value="HECT_dom"/>
</dbReference>
<evidence type="ECO:0000256" key="1">
    <source>
        <dbReference type="ARBA" id="ARBA00000885"/>
    </source>
</evidence>
<gene>
    <name evidence="9" type="ORF">ECRASSUSDP1_LOCUS2341</name>
</gene>
<dbReference type="Gene3D" id="3.90.1750.10">
    <property type="entry name" value="Hect, E3 ligase catalytic domains"/>
    <property type="match status" value="1"/>
</dbReference>
<protein>
    <recommendedName>
        <fullName evidence="3">HECT-type E3 ubiquitin transferase</fullName>
        <ecNumber evidence="3">2.3.2.26</ecNumber>
    </recommendedName>
</protein>
<feature type="domain" description="HECT" evidence="8">
    <location>
        <begin position="162"/>
        <end position="504"/>
    </location>
</feature>
<dbReference type="GO" id="GO:0006511">
    <property type="term" value="P:ubiquitin-dependent protein catabolic process"/>
    <property type="evidence" value="ECO:0007669"/>
    <property type="project" value="TreeGrafter"/>
</dbReference>
<evidence type="ECO:0000259" key="8">
    <source>
        <dbReference type="PROSITE" id="PS50237"/>
    </source>
</evidence>
<dbReference type="PANTHER" id="PTHR11254:SF440">
    <property type="entry name" value="E3 UBIQUITIN-PROTEIN LIGASE NEDD-4"/>
    <property type="match status" value="1"/>
</dbReference>
<comment type="caution">
    <text evidence="9">The sequence shown here is derived from an EMBL/GenBank/DDBJ whole genome shotgun (WGS) entry which is preliminary data.</text>
</comment>
<evidence type="ECO:0000256" key="5">
    <source>
        <dbReference type="ARBA" id="ARBA00022786"/>
    </source>
</evidence>
<name>A0AAD1U2J2_EUPCR</name>
<dbReference type="GO" id="GO:0016567">
    <property type="term" value="P:protein ubiquitination"/>
    <property type="evidence" value="ECO:0007669"/>
    <property type="project" value="TreeGrafter"/>
</dbReference>
<dbReference type="Gene3D" id="3.30.2160.10">
    <property type="entry name" value="Hect, E3 ligase catalytic domain"/>
    <property type="match status" value="1"/>
</dbReference>
<dbReference type="AlphaFoldDB" id="A0AAD1U2J2"/>
<dbReference type="SUPFAM" id="SSF56204">
    <property type="entry name" value="Hect, E3 ligase catalytic domain"/>
    <property type="match status" value="1"/>
</dbReference>
<dbReference type="PROSITE" id="PS50237">
    <property type="entry name" value="HECT"/>
    <property type="match status" value="1"/>
</dbReference>
<sequence>MGCNGSNDRGNNQPRAQQQQMVGNPAPQHPAQRTWSQRLRDGDVPDAVNSQDFANLLPHLFNSGENDNQNLEEEDSKYSEDFKELEGEDRFEAMIRRIEMRKSNFYKKMGSKPTSDKNMSTEEKINYLREKLNVYKVSFTQGSNVIYIDREDIFYDSFTQFMNMDHQKELKIFFRGEMKYSGQDAGGMEKEWFTLLTEQFLDPETGLFRETATDEVSYVINEKSYETEDYLKKFEFFGLALAKAVFDEIPLNLCLNDLFFKLFINPNYDVTLEDIKEFDSAVYNSLKYMLENQIDEDELMEFYFQHDFDGHSYPLDQGGEERRVTDDDKEIYIILKVNFMVKNFIMTQVNAVREGFFKLIPNEAIKNFTYEELRYLCCGEDAIDIEDWKKNTIYLDDYDSTTQVIQWFWSYLEECDEDDLRSIFQFVTGISKLPAGGFNALKKNRGDQAKFCIRPVDYEDENSLPKAYTCFNRLHLPRYPEEDDLVDAFDTLLEQKEIYGFGLED</sequence>
<comment type="pathway">
    <text evidence="2">Protein modification; protein ubiquitination.</text>
</comment>
<dbReference type="InterPro" id="IPR050409">
    <property type="entry name" value="E3_ubiq-protein_ligase"/>
</dbReference>
<keyword evidence="4" id="KW-0808">Transferase</keyword>
<keyword evidence="10" id="KW-1185">Reference proteome</keyword>
<dbReference type="GO" id="GO:0005737">
    <property type="term" value="C:cytoplasm"/>
    <property type="evidence" value="ECO:0007669"/>
    <property type="project" value="TreeGrafter"/>
</dbReference>
<evidence type="ECO:0000256" key="4">
    <source>
        <dbReference type="ARBA" id="ARBA00022679"/>
    </source>
</evidence>
<evidence type="ECO:0000313" key="10">
    <source>
        <dbReference type="Proteomes" id="UP001295684"/>
    </source>
</evidence>
<organism evidence="9 10">
    <name type="scientific">Euplotes crassus</name>
    <dbReference type="NCBI Taxonomy" id="5936"/>
    <lineage>
        <taxon>Eukaryota</taxon>
        <taxon>Sar</taxon>
        <taxon>Alveolata</taxon>
        <taxon>Ciliophora</taxon>
        <taxon>Intramacronucleata</taxon>
        <taxon>Spirotrichea</taxon>
        <taxon>Hypotrichia</taxon>
        <taxon>Euplotida</taxon>
        <taxon>Euplotidae</taxon>
        <taxon>Moneuplotes</taxon>
    </lineage>
</organism>
<feature type="active site" description="Glycyl thioester intermediate" evidence="6">
    <location>
        <position position="470"/>
    </location>
</feature>
<proteinExistence type="predicted"/>
<dbReference type="FunFam" id="3.30.2410.10:FF:000009">
    <property type="entry name" value="Probable E3 ubiquitin-protein ligase HECTD2"/>
    <property type="match status" value="1"/>
</dbReference>
<dbReference type="SMART" id="SM00119">
    <property type="entry name" value="HECTc"/>
    <property type="match status" value="1"/>
</dbReference>
<feature type="compositionally biased region" description="Polar residues" evidence="7">
    <location>
        <begin position="1"/>
        <end position="22"/>
    </location>
</feature>
<evidence type="ECO:0000256" key="2">
    <source>
        <dbReference type="ARBA" id="ARBA00004906"/>
    </source>
</evidence>